<comment type="caution">
    <text evidence="1">The sequence shown here is derived from an EMBL/GenBank/DDBJ whole genome shotgun (WGS) entry which is preliminary data.</text>
</comment>
<gene>
    <name evidence="1" type="ORF">BCR34DRAFT_586047</name>
</gene>
<dbReference type="Proteomes" id="UP000193144">
    <property type="component" value="Unassembled WGS sequence"/>
</dbReference>
<organism evidence="1 2">
    <name type="scientific">Clohesyomyces aquaticus</name>
    <dbReference type="NCBI Taxonomy" id="1231657"/>
    <lineage>
        <taxon>Eukaryota</taxon>
        <taxon>Fungi</taxon>
        <taxon>Dikarya</taxon>
        <taxon>Ascomycota</taxon>
        <taxon>Pezizomycotina</taxon>
        <taxon>Dothideomycetes</taxon>
        <taxon>Pleosporomycetidae</taxon>
        <taxon>Pleosporales</taxon>
        <taxon>Lindgomycetaceae</taxon>
        <taxon>Clohesyomyces</taxon>
    </lineage>
</organism>
<keyword evidence="2" id="KW-1185">Reference proteome</keyword>
<reference evidence="1 2" key="1">
    <citation type="submission" date="2016-07" db="EMBL/GenBank/DDBJ databases">
        <title>Pervasive Adenine N6-methylation of Active Genes in Fungi.</title>
        <authorList>
            <consortium name="DOE Joint Genome Institute"/>
            <person name="Mondo S.J."/>
            <person name="Dannebaum R.O."/>
            <person name="Kuo R.C."/>
            <person name="Labutti K."/>
            <person name="Haridas S."/>
            <person name="Kuo A."/>
            <person name="Salamov A."/>
            <person name="Ahrendt S.R."/>
            <person name="Lipzen A."/>
            <person name="Sullivan W."/>
            <person name="Andreopoulos W.B."/>
            <person name="Clum A."/>
            <person name="Lindquist E."/>
            <person name="Daum C."/>
            <person name="Ramamoorthy G.K."/>
            <person name="Gryganskyi A."/>
            <person name="Culley D."/>
            <person name="Magnuson J.K."/>
            <person name="James T.Y."/>
            <person name="O'Malley M.A."/>
            <person name="Stajich J.E."/>
            <person name="Spatafora J.W."/>
            <person name="Visel A."/>
            <person name="Grigoriev I.V."/>
        </authorList>
    </citation>
    <scope>NUCLEOTIDE SEQUENCE [LARGE SCALE GENOMIC DNA]</scope>
    <source>
        <strain evidence="1 2">CBS 115471</strain>
    </source>
</reference>
<proteinExistence type="predicted"/>
<evidence type="ECO:0000313" key="1">
    <source>
        <dbReference type="EMBL" id="ORY14008.1"/>
    </source>
</evidence>
<evidence type="ECO:0000313" key="2">
    <source>
        <dbReference type="Proteomes" id="UP000193144"/>
    </source>
</evidence>
<name>A0A1Y1ZUV3_9PLEO</name>
<sequence>MCNLRDIEKYSPCSIADTQFKFLRLGEITLGRALQRRDYHCHFISLASEFGFSVYVKETVHSSPLAEHDLTVDWKRHLLGCTFPLSKFGDILMEGDYIEPSIDAGCAELALWHLREGTDPNEMDSDVHATLHYSPFIRFLIHIENRYHRGNIQHPSFITILSMYSNYLGRGADVRTSFPLVLNCKPQHGYLRFGSIASDLRRRRFKSHLRKPYIDSHIRVYAVAEIECKVLLTGCRPVLLALAQDSINRWKPKHHGFSVHDIDRLPPPEVKFLVRLVMDDKDHVTSVSSKFLHHGGNSFRLLTGTIFEGENTGEALPNTCRGPEIPSELDPSGAQNNVLLLEDTESLLHFYQELPEKELDAEETIRRMITEGYLPLGVMDQQSAMEVLISPRRRCSEERFGPGTLSQVDFSYRPEYDELMRAIERVTEKERKMRPGSGSAESES</sequence>
<protein>
    <submittedName>
        <fullName evidence="1">Uncharacterized protein</fullName>
    </submittedName>
</protein>
<dbReference type="EMBL" id="MCFA01000036">
    <property type="protein sequence ID" value="ORY14008.1"/>
    <property type="molecule type" value="Genomic_DNA"/>
</dbReference>
<accession>A0A1Y1ZUV3</accession>
<dbReference type="AlphaFoldDB" id="A0A1Y1ZUV3"/>